<gene>
    <name evidence="3" type="ORF">SAMN04490203_4332</name>
    <name evidence="2" type="ORF">TU78_17635</name>
</gene>
<comment type="caution">
    <text evidence="2">The sequence shown here is derived from an EMBL/GenBank/DDBJ whole genome shotgun (WGS) entry which is preliminary data.</text>
</comment>
<organism evidence="2 4">
    <name type="scientific">Pseudomonas taetrolens</name>
    <dbReference type="NCBI Taxonomy" id="47884"/>
    <lineage>
        <taxon>Bacteria</taxon>
        <taxon>Pseudomonadati</taxon>
        <taxon>Pseudomonadota</taxon>
        <taxon>Gammaproteobacteria</taxon>
        <taxon>Pseudomonadales</taxon>
        <taxon>Pseudomonadaceae</taxon>
        <taxon>Pseudomonas</taxon>
    </lineage>
</organism>
<protein>
    <submittedName>
        <fullName evidence="3">General secretion pathway protein M</fullName>
    </submittedName>
</protein>
<evidence type="ECO:0000256" key="1">
    <source>
        <dbReference type="SAM" id="Phobius"/>
    </source>
</evidence>
<dbReference type="RefSeq" id="WP_048382871.1">
    <property type="nucleotide sequence ID" value="NZ_FNRS01000002.1"/>
</dbReference>
<name>A0A0J6JIM7_PSETA</name>
<dbReference type="Proteomes" id="UP000036395">
    <property type="component" value="Unassembled WGS sequence"/>
</dbReference>
<dbReference type="GO" id="GO:0015628">
    <property type="term" value="P:protein secretion by the type II secretion system"/>
    <property type="evidence" value="ECO:0007669"/>
    <property type="project" value="InterPro"/>
</dbReference>
<dbReference type="InterPro" id="IPR007690">
    <property type="entry name" value="T2SS_GspM"/>
</dbReference>
<reference evidence="3 5" key="2">
    <citation type="submission" date="2016-10" db="EMBL/GenBank/DDBJ databases">
        <authorList>
            <person name="Varghese N."/>
            <person name="Submissions S."/>
        </authorList>
    </citation>
    <scope>NUCLEOTIDE SEQUENCE [LARGE SCALE GENOMIC DNA]</scope>
    <source>
        <strain evidence="3 5">BS3652</strain>
    </source>
</reference>
<keyword evidence="1" id="KW-0812">Transmembrane</keyword>
<dbReference type="AlphaFoldDB" id="A0A0J6JIM7"/>
<feature type="transmembrane region" description="Helical" evidence="1">
    <location>
        <begin position="21"/>
        <end position="40"/>
    </location>
</feature>
<dbReference type="Pfam" id="PF04612">
    <property type="entry name" value="T2SSM"/>
    <property type="match status" value="1"/>
</dbReference>
<evidence type="ECO:0000313" key="5">
    <source>
        <dbReference type="Proteomes" id="UP000183155"/>
    </source>
</evidence>
<evidence type="ECO:0000313" key="3">
    <source>
        <dbReference type="EMBL" id="SED63439.1"/>
    </source>
</evidence>
<accession>A0A0J6JIM7</accession>
<keyword evidence="5" id="KW-1185">Reference proteome</keyword>
<dbReference type="EMBL" id="FNRS01000002">
    <property type="protein sequence ID" value="SED63439.1"/>
    <property type="molecule type" value="Genomic_DNA"/>
</dbReference>
<sequence>MKARSSVLRDRWQHLPPRDRTLCRVLAVFLLGVFSVYGLWLPAQQRLAAAQVLYTKTLQQAAEVQQAKPTSAVKVFDQPLSIRLSESAAESGLNVQQFEMDAEVLRITLKGDALTLLNWLARSEREGAQFETLSLEKHDQSLEARLLVNTVE</sequence>
<evidence type="ECO:0000313" key="4">
    <source>
        <dbReference type="Proteomes" id="UP000036395"/>
    </source>
</evidence>
<keyword evidence="1" id="KW-1133">Transmembrane helix</keyword>
<dbReference type="STRING" id="47884.SAMN04490203_4332"/>
<dbReference type="GO" id="GO:0015627">
    <property type="term" value="C:type II protein secretion system complex"/>
    <property type="evidence" value="ECO:0007669"/>
    <property type="project" value="InterPro"/>
</dbReference>
<keyword evidence="1" id="KW-0472">Membrane</keyword>
<dbReference type="OrthoDB" id="7029255at2"/>
<dbReference type="Proteomes" id="UP000183155">
    <property type="component" value="Unassembled WGS sequence"/>
</dbReference>
<dbReference type="EMBL" id="JYLA01000007">
    <property type="protein sequence ID" value="KMM83607.1"/>
    <property type="molecule type" value="Genomic_DNA"/>
</dbReference>
<reference evidence="2 4" key="1">
    <citation type="submission" date="2015-02" db="EMBL/GenBank/DDBJ databases">
        <title>Pseudomonas helleri sp. nov. and Pseudomonas weihenstephanensis sp. nov., isolated from raw cows milk.</title>
        <authorList>
            <person name="von Neubeck M."/>
            <person name="Huptas C."/>
            <person name="Wenning M."/>
            <person name="Scherer S."/>
        </authorList>
    </citation>
    <scope>NUCLEOTIDE SEQUENCE [LARGE SCALE GENOMIC DNA]</scope>
    <source>
        <strain evidence="2 4">DSM 21104</strain>
    </source>
</reference>
<dbReference type="PATRIC" id="fig|47884.3.peg.4015"/>
<proteinExistence type="predicted"/>
<evidence type="ECO:0000313" key="2">
    <source>
        <dbReference type="EMBL" id="KMM83607.1"/>
    </source>
</evidence>